<dbReference type="GO" id="GO:0000118">
    <property type="term" value="C:histone deacetylase complex"/>
    <property type="evidence" value="ECO:0007669"/>
    <property type="project" value="TreeGrafter"/>
</dbReference>
<keyword evidence="2" id="KW-0802">TPR repeat</keyword>
<keyword evidence="4" id="KW-1185">Reference proteome</keyword>
<dbReference type="PANTHER" id="PTHR45883">
    <property type="entry name" value="HSC70-INTERACTING PROTEIN"/>
    <property type="match status" value="1"/>
</dbReference>
<dbReference type="EMBL" id="JBCNJP010000020">
    <property type="protein sequence ID" value="KAK9060662.1"/>
    <property type="molecule type" value="Genomic_DNA"/>
</dbReference>
<dbReference type="GO" id="GO:0030544">
    <property type="term" value="F:Hsp70 protein binding"/>
    <property type="evidence" value="ECO:0007669"/>
    <property type="project" value="TreeGrafter"/>
</dbReference>
<evidence type="ECO:0000256" key="2">
    <source>
        <dbReference type="ARBA" id="ARBA00022803"/>
    </source>
</evidence>
<dbReference type="InterPro" id="IPR011990">
    <property type="entry name" value="TPR-like_helical_dom_sf"/>
</dbReference>
<accession>A0AAP0CUV4</accession>
<dbReference type="Gene3D" id="1.25.40.10">
    <property type="entry name" value="Tetratricopeptide repeat domain"/>
    <property type="match status" value="1"/>
</dbReference>
<evidence type="ECO:0000256" key="1">
    <source>
        <dbReference type="ARBA" id="ARBA00022737"/>
    </source>
</evidence>
<sequence>MMNHDQSDEAEVESGQFELRGNLEEAVEHLTEVILLNPSAIMYATKVTVYLKIKKTTNAAINRDPAYLQEAKKGKLGA</sequence>
<protein>
    <submittedName>
        <fullName evidence="3">Uncharacterized protein</fullName>
    </submittedName>
</protein>
<evidence type="ECO:0000313" key="4">
    <source>
        <dbReference type="Proteomes" id="UP001408789"/>
    </source>
</evidence>
<comment type="caution">
    <text evidence="3">The sequence shown here is derived from an EMBL/GenBank/DDBJ whole genome shotgun (WGS) entry which is preliminary data.</text>
</comment>
<proteinExistence type="predicted"/>
<dbReference type="AlphaFoldDB" id="A0AAP0CUV4"/>
<name>A0AAP0CUV4_9ASTR</name>
<keyword evidence="1" id="KW-0677">Repeat</keyword>
<dbReference type="PANTHER" id="PTHR45883:SF2">
    <property type="entry name" value="HSC70-INTERACTING PROTEIN"/>
    <property type="match status" value="1"/>
</dbReference>
<gene>
    <name evidence="3" type="ORF">SSX86_021368</name>
</gene>
<organism evidence="3 4">
    <name type="scientific">Deinandra increscens subsp. villosa</name>
    <dbReference type="NCBI Taxonomy" id="3103831"/>
    <lineage>
        <taxon>Eukaryota</taxon>
        <taxon>Viridiplantae</taxon>
        <taxon>Streptophyta</taxon>
        <taxon>Embryophyta</taxon>
        <taxon>Tracheophyta</taxon>
        <taxon>Spermatophyta</taxon>
        <taxon>Magnoliopsida</taxon>
        <taxon>eudicotyledons</taxon>
        <taxon>Gunneridae</taxon>
        <taxon>Pentapetalae</taxon>
        <taxon>asterids</taxon>
        <taxon>campanulids</taxon>
        <taxon>Asterales</taxon>
        <taxon>Asteraceae</taxon>
        <taxon>Asteroideae</taxon>
        <taxon>Heliantheae alliance</taxon>
        <taxon>Madieae</taxon>
        <taxon>Madiinae</taxon>
        <taxon>Deinandra</taxon>
    </lineage>
</organism>
<dbReference type="Proteomes" id="UP001408789">
    <property type="component" value="Unassembled WGS sequence"/>
</dbReference>
<evidence type="ECO:0000313" key="3">
    <source>
        <dbReference type="EMBL" id="KAK9060662.1"/>
    </source>
</evidence>
<reference evidence="3 4" key="1">
    <citation type="submission" date="2024-04" db="EMBL/GenBank/DDBJ databases">
        <title>The reference genome of an endangered Asteraceae, Deinandra increscens subsp. villosa, native to the Central Coast of California.</title>
        <authorList>
            <person name="Guilliams M."/>
            <person name="Hasenstab-Lehman K."/>
            <person name="Meyer R."/>
            <person name="Mcevoy S."/>
        </authorList>
    </citation>
    <scope>NUCLEOTIDE SEQUENCE [LARGE SCALE GENOMIC DNA]</scope>
    <source>
        <tissue evidence="3">Leaf</tissue>
    </source>
</reference>